<gene>
    <name evidence="2" type="ORF">Hypma_007784</name>
</gene>
<feature type="region of interest" description="Disordered" evidence="1">
    <location>
        <begin position="206"/>
        <end position="244"/>
    </location>
</feature>
<reference evidence="2" key="1">
    <citation type="submission" date="2018-04" db="EMBL/GenBank/DDBJ databases">
        <title>Whole genome sequencing of Hypsizygus marmoreus.</title>
        <authorList>
            <person name="Choi I.-G."/>
            <person name="Min B."/>
            <person name="Kim J.-G."/>
            <person name="Kim S."/>
            <person name="Oh Y.-L."/>
            <person name="Kong W.-S."/>
            <person name="Park H."/>
            <person name="Jeong J."/>
            <person name="Song E.-S."/>
        </authorList>
    </citation>
    <scope>NUCLEOTIDE SEQUENCE [LARGE SCALE GENOMIC DNA]</scope>
    <source>
        <strain evidence="2">51987-8</strain>
    </source>
</reference>
<name>A0A369JTU8_HYPMA</name>
<dbReference type="AlphaFoldDB" id="A0A369JTU8"/>
<proteinExistence type="predicted"/>
<feature type="region of interest" description="Disordered" evidence="1">
    <location>
        <begin position="1"/>
        <end position="53"/>
    </location>
</feature>
<feature type="compositionally biased region" description="Polar residues" evidence="1">
    <location>
        <begin position="208"/>
        <end position="219"/>
    </location>
</feature>
<organism evidence="2 3">
    <name type="scientific">Hypsizygus marmoreus</name>
    <name type="common">White beech mushroom</name>
    <name type="synonym">Agaricus marmoreus</name>
    <dbReference type="NCBI Taxonomy" id="39966"/>
    <lineage>
        <taxon>Eukaryota</taxon>
        <taxon>Fungi</taxon>
        <taxon>Dikarya</taxon>
        <taxon>Basidiomycota</taxon>
        <taxon>Agaricomycotina</taxon>
        <taxon>Agaricomycetes</taxon>
        <taxon>Agaricomycetidae</taxon>
        <taxon>Agaricales</taxon>
        <taxon>Tricholomatineae</taxon>
        <taxon>Lyophyllaceae</taxon>
        <taxon>Hypsizygus</taxon>
    </lineage>
</organism>
<dbReference type="InParanoid" id="A0A369JTU8"/>
<dbReference type="OrthoDB" id="2670565at2759"/>
<evidence type="ECO:0000313" key="2">
    <source>
        <dbReference type="EMBL" id="RDB24782.1"/>
    </source>
</evidence>
<dbReference type="Proteomes" id="UP000076154">
    <property type="component" value="Unassembled WGS sequence"/>
</dbReference>
<accession>A0A369JTU8</accession>
<dbReference type="EMBL" id="LUEZ02000041">
    <property type="protein sequence ID" value="RDB24782.1"/>
    <property type="molecule type" value="Genomic_DNA"/>
</dbReference>
<evidence type="ECO:0000313" key="3">
    <source>
        <dbReference type="Proteomes" id="UP000076154"/>
    </source>
</evidence>
<sequence length="377" mass="42346">MAESSAAPHTKHQMARPPHSESFFQALKSSRSRFSMSTSREKQPPNDTSSATTIASGQDNIATISSSPQFSLPDASFSPPEPVLYLSFYGETIFYNLKSLDKDPHPIIELLRLTASERGSWMVVGAYYRRIGNTRAALSVIEAMIKVMAEQGLPEDNLKPAYLFLSSCEIDLARLARSSQPDAAEEHHKASKTWLQKVYGAFEPIPVPNTSQVRGNPASSPRHVRSREPSHQSQATSPPEGPSREILLGRQINTLRHEQKEQSALLAETRAMKRKLESEVTFEREGRRRLLRDFDDLEKELTTARKMENYALGQVKREVEARRKAEEKARAEKAMRLELQKVFEHNAVAAPFSEIANTINKADERPFSYPKASNDPA</sequence>
<comment type="caution">
    <text evidence="2">The sequence shown here is derived from an EMBL/GenBank/DDBJ whole genome shotgun (WGS) entry which is preliminary data.</text>
</comment>
<keyword evidence="3" id="KW-1185">Reference proteome</keyword>
<protein>
    <submittedName>
        <fullName evidence="2">Uncharacterized protein</fullName>
    </submittedName>
</protein>
<evidence type="ECO:0000256" key="1">
    <source>
        <dbReference type="SAM" id="MobiDB-lite"/>
    </source>
</evidence>